<dbReference type="Proteomes" id="UP000195402">
    <property type="component" value="Unassembled WGS sequence"/>
</dbReference>
<keyword evidence="9" id="KW-1185">Reference proteome</keyword>
<organism evidence="8 9">
    <name type="scientific">Macleaya cordata</name>
    <name type="common">Five-seeded plume-poppy</name>
    <name type="synonym">Bocconia cordata</name>
    <dbReference type="NCBI Taxonomy" id="56857"/>
    <lineage>
        <taxon>Eukaryota</taxon>
        <taxon>Viridiplantae</taxon>
        <taxon>Streptophyta</taxon>
        <taxon>Embryophyta</taxon>
        <taxon>Tracheophyta</taxon>
        <taxon>Spermatophyta</taxon>
        <taxon>Magnoliopsida</taxon>
        <taxon>Ranunculales</taxon>
        <taxon>Papaveraceae</taxon>
        <taxon>Papaveroideae</taxon>
        <taxon>Macleaya</taxon>
    </lineage>
</organism>
<evidence type="ECO:0000256" key="3">
    <source>
        <dbReference type="ARBA" id="ARBA00022448"/>
    </source>
</evidence>
<gene>
    <name evidence="8" type="ORF">BVC80_8921g12</name>
</gene>
<evidence type="ECO:0000313" key="8">
    <source>
        <dbReference type="EMBL" id="OVA02482.1"/>
    </source>
</evidence>
<dbReference type="PANTHER" id="PTHR31376:SF17">
    <property type="entry name" value="PURINE PERMEASE 21-RELATED"/>
    <property type="match status" value="1"/>
</dbReference>
<dbReference type="GO" id="GO:0016020">
    <property type="term" value="C:membrane"/>
    <property type="evidence" value="ECO:0007669"/>
    <property type="project" value="UniProtKB-SubCell"/>
</dbReference>
<feature type="transmembrane region" description="Helical" evidence="7">
    <location>
        <begin position="107"/>
        <end position="127"/>
    </location>
</feature>
<feature type="transmembrane region" description="Helical" evidence="7">
    <location>
        <begin position="328"/>
        <end position="346"/>
    </location>
</feature>
<dbReference type="STRING" id="56857.A0A200PWA8"/>
<comment type="subcellular location">
    <subcellularLocation>
        <location evidence="1 7">Membrane</location>
        <topology evidence="1 7">Multi-pass membrane protein</topology>
    </subcellularLocation>
</comment>
<evidence type="ECO:0000256" key="5">
    <source>
        <dbReference type="ARBA" id="ARBA00022989"/>
    </source>
</evidence>
<keyword evidence="6 7" id="KW-0472">Membrane</keyword>
<dbReference type="GO" id="GO:0005345">
    <property type="term" value="F:purine nucleobase transmembrane transporter activity"/>
    <property type="evidence" value="ECO:0007669"/>
    <property type="project" value="UniProtKB-UniRule"/>
</dbReference>
<dbReference type="InParanoid" id="A0A200PWA8"/>
<dbReference type="AlphaFoldDB" id="A0A200PWA8"/>
<evidence type="ECO:0000256" key="6">
    <source>
        <dbReference type="ARBA" id="ARBA00023136"/>
    </source>
</evidence>
<dbReference type="GO" id="GO:0015211">
    <property type="term" value="F:purine nucleoside transmembrane transporter activity"/>
    <property type="evidence" value="ECO:0007669"/>
    <property type="project" value="UniProtKB-UniRule"/>
</dbReference>
<dbReference type="EMBL" id="MVGT01003951">
    <property type="protein sequence ID" value="OVA02482.1"/>
    <property type="molecule type" value="Genomic_DNA"/>
</dbReference>
<comment type="similarity">
    <text evidence="2 7">Belongs to the purine permeases (TC 2.A.7.14) family.</text>
</comment>
<feature type="transmembrane region" description="Helical" evidence="7">
    <location>
        <begin position="273"/>
        <end position="296"/>
    </location>
</feature>
<comment type="caution">
    <text evidence="8">The sequence shown here is derived from an EMBL/GenBank/DDBJ whole genome shotgun (WGS) entry which is preliminary data.</text>
</comment>
<feature type="transmembrane region" description="Helical" evidence="7">
    <location>
        <begin position="67"/>
        <end position="86"/>
    </location>
</feature>
<keyword evidence="5 7" id="KW-1133">Transmembrane helix</keyword>
<keyword evidence="3 7" id="KW-0813">Transport</keyword>
<protein>
    <recommendedName>
        <fullName evidence="7">Probable purine permease</fullName>
    </recommendedName>
</protein>
<name>A0A200PWA8_MACCD</name>
<proteinExistence type="inferred from homology"/>
<accession>A0A200PWA8</accession>
<dbReference type="PANTHER" id="PTHR31376">
    <property type="entry name" value="OS09G0467300 PROTEIN-RELATED"/>
    <property type="match status" value="1"/>
</dbReference>
<evidence type="ECO:0000256" key="7">
    <source>
        <dbReference type="RuleBase" id="RU368015"/>
    </source>
</evidence>
<dbReference type="InterPro" id="IPR030182">
    <property type="entry name" value="PUP_plant"/>
</dbReference>
<dbReference type="Pfam" id="PF16913">
    <property type="entry name" value="PUNUT"/>
    <property type="match status" value="1"/>
</dbReference>
<evidence type="ECO:0000313" key="9">
    <source>
        <dbReference type="Proteomes" id="UP000195402"/>
    </source>
</evidence>
<feature type="transmembrane region" description="Helical" evidence="7">
    <location>
        <begin position="33"/>
        <end position="55"/>
    </location>
</feature>
<evidence type="ECO:0000256" key="4">
    <source>
        <dbReference type="ARBA" id="ARBA00022692"/>
    </source>
</evidence>
<feature type="transmembrane region" description="Helical" evidence="7">
    <location>
        <begin position="301"/>
        <end position="322"/>
    </location>
</feature>
<dbReference type="SUPFAM" id="SSF103481">
    <property type="entry name" value="Multidrug resistance efflux transporter EmrE"/>
    <property type="match status" value="1"/>
</dbReference>
<dbReference type="OMA" id="FYPSFIA"/>
<dbReference type="OrthoDB" id="1907510at2759"/>
<feature type="transmembrane region" description="Helical" evidence="7">
    <location>
        <begin position="163"/>
        <end position="182"/>
    </location>
</feature>
<evidence type="ECO:0000256" key="1">
    <source>
        <dbReference type="ARBA" id="ARBA00004141"/>
    </source>
</evidence>
<reference evidence="8 9" key="1">
    <citation type="journal article" date="2017" name="Mol. Plant">
        <title>The Genome of Medicinal Plant Macleaya cordata Provides New Insights into Benzylisoquinoline Alkaloids Metabolism.</title>
        <authorList>
            <person name="Liu X."/>
            <person name="Liu Y."/>
            <person name="Huang P."/>
            <person name="Ma Y."/>
            <person name="Qing Z."/>
            <person name="Tang Q."/>
            <person name="Cao H."/>
            <person name="Cheng P."/>
            <person name="Zheng Y."/>
            <person name="Yuan Z."/>
            <person name="Zhou Y."/>
            <person name="Liu J."/>
            <person name="Tang Z."/>
            <person name="Zhuo Y."/>
            <person name="Zhang Y."/>
            <person name="Yu L."/>
            <person name="Huang J."/>
            <person name="Yang P."/>
            <person name="Peng Q."/>
            <person name="Zhang J."/>
            <person name="Jiang W."/>
            <person name="Zhang Z."/>
            <person name="Lin K."/>
            <person name="Ro D.K."/>
            <person name="Chen X."/>
            <person name="Xiong X."/>
            <person name="Shang Y."/>
            <person name="Huang S."/>
            <person name="Zeng J."/>
        </authorList>
    </citation>
    <scope>NUCLEOTIDE SEQUENCE [LARGE SCALE GENOMIC DNA]</scope>
    <source>
        <strain evidence="9">cv. BLH2017</strain>
        <tissue evidence="8">Root</tissue>
    </source>
</reference>
<feature type="transmembrane region" description="Helical" evidence="7">
    <location>
        <begin position="133"/>
        <end position="154"/>
    </location>
</feature>
<dbReference type="InterPro" id="IPR037185">
    <property type="entry name" value="EmrE-like"/>
</dbReference>
<evidence type="ECO:0000256" key="2">
    <source>
        <dbReference type="ARBA" id="ARBA00006213"/>
    </source>
</evidence>
<sequence>MGQESKVPKNESVHTKEPPPVNGIRHYKWWFRVTLYTLFVISGQSAATLLGRFYYDKGGNSKWMATLVQSAGFPILLAPLLIFYVYSPPTRSTTTTTRSSPSAFTLTVLYLSIGLLMAGDNMLYSYGLLYLPVSTYSLLCATQLAFSAVLSFFLNSQKFSPSILNSVVLLTISASLLAIGTNSTDPTNVSKGKYVIGFIFTLAASAGYSLWLSVTQLAFQRVIKRETITAVLEMQIFPSLVATCACLVGLFAGGDWKGLKEEMEKYGEGKVSYVMTLVWTAVTWQISSVGSVGLIFEASSLFSNVISTLALPVIPILAVIFFHDRLNGVKVVAMLLAFWGFISYIHQHYIDNRKSKTTRTDDEDN</sequence>
<feature type="transmembrane region" description="Helical" evidence="7">
    <location>
        <begin position="194"/>
        <end position="219"/>
    </location>
</feature>
<keyword evidence="4 7" id="KW-0812">Transmembrane</keyword>
<feature type="transmembrane region" description="Helical" evidence="7">
    <location>
        <begin position="231"/>
        <end position="253"/>
    </location>
</feature>